<comment type="caution">
    <text evidence="2">The sequence shown here is derived from an EMBL/GenBank/DDBJ whole genome shotgun (WGS) entry which is preliminary data.</text>
</comment>
<organism evidence="2 3">
    <name type="scientific">Pseudohalocynthiibacter aestuariivivens</name>
    <dbReference type="NCBI Taxonomy" id="1591409"/>
    <lineage>
        <taxon>Bacteria</taxon>
        <taxon>Pseudomonadati</taxon>
        <taxon>Pseudomonadota</taxon>
        <taxon>Alphaproteobacteria</taxon>
        <taxon>Rhodobacterales</taxon>
        <taxon>Paracoccaceae</taxon>
        <taxon>Pseudohalocynthiibacter</taxon>
    </lineage>
</organism>
<protein>
    <submittedName>
        <fullName evidence="2">Glycosyltransferase family 25 protein</fullName>
    </submittedName>
</protein>
<sequence length="248" mass="27557">MAAYKTFIVHLQRATGRKAQVQDLVSKAPYDAQIIDAVDGAKLPQTVLTNYYSGKTLFKPAYPFKLNVGEIGCFLSHRKVWNAIVEQNLDAGLIFEDDVQILPGQFGPAVAIAERNIEKLGYIQFQVRIVPDQNQVLAETLNAKIVQPIVTPLRTSAQFVSRAAAERLLNLTQKIDRPIDGFLQLHWETGVHLSCVVPSGVSDRTAETGGSTLSAKQPLIKKLARELKRNRYKTQIRKYSARSTDVIG</sequence>
<evidence type="ECO:0000313" key="2">
    <source>
        <dbReference type="EMBL" id="MFB9230929.1"/>
    </source>
</evidence>
<feature type="domain" description="Glycosyl transferase family 25" evidence="1">
    <location>
        <begin position="5"/>
        <end position="181"/>
    </location>
</feature>
<accession>A0ABV5JBU7</accession>
<reference evidence="2 3" key="1">
    <citation type="submission" date="2024-09" db="EMBL/GenBank/DDBJ databases">
        <authorList>
            <person name="Sun Q."/>
            <person name="Mori K."/>
        </authorList>
    </citation>
    <scope>NUCLEOTIDE SEQUENCE [LARGE SCALE GENOMIC DNA]</scope>
    <source>
        <strain evidence="2 3">CECT 8726</strain>
    </source>
</reference>
<dbReference type="InterPro" id="IPR002654">
    <property type="entry name" value="Glyco_trans_25"/>
</dbReference>
<evidence type="ECO:0000313" key="3">
    <source>
        <dbReference type="Proteomes" id="UP001589683"/>
    </source>
</evidence>
<gene>
    <name evidence="2" type="ORF">ACFFUT_03890</name>
</gene>
<name>A0ABV5JBU7_9RHOB</name>
<dbReference type="RefSeq" id="WP_213890864.1">
    <property type="nucleotide sequence ID" value="NZ_JAGFNU010000015.1"/>
</dbReference>
<dbReference type="Proteomes" id="UP001589683">
    <property type="component" value="Unassembled WGS sequence"/>
</dbReference>
<proteinExistence type="predicted"/>
<keyword evidence="3" id="KW-1185">Reference proteome</keyword>
<evidence type="ECO:0000259" key="1">
    <source>
        <dbReference type="Pfam" id="PF01755"/>
    </source>
</evidence>
<dbReference type="Pfam" id="PF01755">
    <property type="entry name" value="Glyco_transf_25"/>
    <property type="match status" value="1"/>
</dbReference>
<dbReference type="CDD" id="cd06532">
    <property type="entry name" value="Glyco_transf_25"/>
    <property type="match status" value="1"/>
</dbReference>
<dbReference type="EMBL" id="JBHMEA010000008">
    <property type="protein sequence ID" value="MFB9230929.1"/>
    <property type="molecule type" value="Genomic_DNA"/>
</dbReference>